<sequence>MTRDKDAILHLYNKILPTLATRIHLNLTDITPLFNDFGLEKMVDIWTKASDADDDTPISIENGNVQYMGLKLRLEGFQRAGVPPFDVTKDLLFKLGHTTYEVGPGKNIVWLEKLYGEAWTESETADIAQRWCKDVIDEITQRLERLT</sequence>
<comment type="caution">
    <text evidence="1">The sequence shown here is derived from an EMBL/GenBank/DDBJ whole genome shotgun (WGS) entry which is preliminary data.</text>
</comment>
<accession>A0A3D8L5G9</accession>
<dbReference type="RefSeq" id="WP_115567816.1">
    <property type="nucleotide sequence ID" value="NZ_QRGR01000032.1"/>
</dbReference>
<dbReference type="Proteomes" id="UP000256708">
    <property type="component" value="Unassembled WGS sequence"/>
</dbReference>
<gene>
    <name evidence="1" type="ORF">DXT99_22295</name>
</gene>
<name>A0A3D8L5G9_9BACT</name>
<dbReference type="OrthoDB" id="852355at2"/>
<dbReference type="AlphaFoldDB" id="A0A3D8L5G9"/>
<proteinExistence type="predicted"/>
<protein>
    <submittedName>
        <fullName evidence="1">Uncharacterized protein</fullName>
    </submittedName>
</protein>
<dbReference type="EMBL" id="QRGR01000032">
    <property type="protein sequence ID" value="RDV12661.1"/>
    <property type="molecule type" value="Genomic_DNA"/>
</dbReference>
<keyword evidence="2" id="KW-1185">Reference proteome</keyword>
<evidence type="ECO:0000313" key="2">
    <source>
        <dbReference type="Proteomes" id="UP000256708"/>
    </source>
</evidence>
<reference evidence="2" key="1">
    <citation type="submission" date="2018-08" db="EMBL/GenBank/DDBJ databases">
        <authorList>
            <person name="Liu Z.-W."/>
            <person name="Du Z.-J."/>
        </authorList>
    </citation>
    <scope>NUCLEOTIDE SEQUENCE [LARGE SCALE GENOMIC DNA]</scope>
    <source>
        <strain evidence="2">H4X</strain>
    </source>
</reference>
<organism evidence="1 2">
    <name type="scientific">Pontibacter diazotrophicus</name>
    <dbReference type="NCBI Taxonomy" id="1400979"/>
    <lineage>
        <taxon>Bacteria</taxon>
        <taxon>Pseudomonadati</taxon>
        <taxon>Bacteroidota</taxon>
        <taxon>Cytophagia</taxon>
        <taxon>Cytophagales</taxon>
        <taxon>Hymenobacteraceae</taxon>
        <taxon>Pontibacter</taxon>
    </lineage>
</organism>
<evidence type="ECO:0000313" key="1">
    <source>
        <dbReference type="EMBL" id="RDV12661.1"/>
    </source>
</evidence>